<reference evidence="2" key="2">
    <citation type="submission" date="2020-11" db="EMBL/GenBank/DDBJ databases">
        <authorList>
            <person name="McCartney M.A."/>
            <person name="Auch B."/>
            <person name="Kono T."/>
            <person name="Mallez S."/>
            <person name="Becker A."/>
            <person name="Gohl D.M."/>
            <person name="Silverstein K.A.T."/>
            <person name="Koren S."/>
            <person name="Bechman K.B."/>
            <person name="Herman A."/>
            <person name="Abrahante J.E."/>
            <person name="Garbe J."/>
        </authorList>
    </citation>
    <scope>NUCLEOTIDE SEQUENCE</scope>
    <source>
        <strain evidence="2">Duluth1</strain>
        <tissue evidence="2">Whole animal</tissue>
    </source>
</reference>
<organism evidence="2 3">
    <name type="scientific">Dreissena polymorpha</name>
    <name type="common">Zebra mussel</name>
    <name type="synonym">Mytilus polymorpha</name>
    <dbReference type="NCBI Taxonomy" id="45954"/>
    <lineage>
        <taxon>Eukaryota</taxon>
        <taxon>Metazoa</taxon>
        <taxon>Spiralia</taxon>
        <taxon>Lophotrochozoa</taxon>
        <taxon>Mollusca</taxon>
        <taxon>Bivalvia</taxon>
        <taxon>Autobranchia</taxon>
        <taxon>Heteroconchia</taxon>
        <taxon>Euheterodonta</taxon>
        <taxon>Imparidentia</taxon>
        <taxon>Neoheterodontei</taxon>
        <taxon>Myida</taxon>
        <taxon>Dreissenoidea</taxon>
        <taxon>Dreissenidae</taxon>
        <taxon>Dreissena</taxon>
    </lineage>
</organism>
<dbReference type="Proteomes" id="UP000828390">
    <property type="component" value="Unassembled WGS sequence"/>
</dbReference>
<proteinExistence type="predicted"/>
<comment type="caution">
    <text evidence="2">The sequence shown here is derived from an EMBL/GenBank/DDBJ whole genome shotgun (WGS) entry which is preliminary data.</text>
</comment>
<gene>
    <name evidence="2" type="ORF">DPMN_085269</name>
</gene>
<evidence type="ECO:0000313" key="2">
    <source>
        <dbReference type="EMBL" id="KAH3697759.1"/>
    </source>
</evidence>
<feature type="region of interest" description="Disordered" evidence="1">
    <location>
        <begin position="1"/>
        <end position="48"/>
    </location>
</feature>
<reference evidence="2" key="1">
    <citation type="journal article" date="2019" name="bioRxiv">
        <title>The Genome of the Zebra Mussel, Dreissena polymorpha: A Resource for Invasive Species Research.</title>
        <authorList>
            <person name="McCartney M.A."/>
            <person name="Auch B."/>
            <person name="Kono T."/>
            <person name="Mallez S."/>
            <person name="Zhang Y."/>
            <person name="Obille A."/>
            <person name="Becker A."/>
            <person name="Abrahante J.E."/>
            <person name="Garbe J."/>
            <person name="Badalamenti J.P."/>
            <person name="Herman A."/>
            <person name="Mangelson H."/>
            <person name="Liachko I."/>
            <person name="Sullivan S."/>
            <person name="Sone E.D."/>
            <person name="Koren S."/>
            <person name="Silverstein K.A.T."/>
            <person name="Beckman K.B."/>
            <person name="Gohl D.M."/>
        </authorList>
    </citation>
    <scope>NUCLEOTIDE SEQUENCE</scope>
    <source>
        <strain evidence="2">Duluth1</strain>
        <tissue evidence="2">Whole animal</tissue>
    </source>
</reference>
<evidence type="ECO:0000256" key="1">
    <source>
        <dbReference type="SAM" id="MobiDB-lite"/>
    </source>
</evidence>
<evidence type="ECO:0000313" key="3">
    <source>
        <dbReference type="Proteomes" id="UP000828390"/>
    </source>
</evidence>
<dbReference type="AlphaFoldDB" id="A0A9D3YGK4"/>
<accession>A0A9D3YGK4</accession>
<dbReference type="EMBL" id="JAIWYP010000016">
    <property type="protein sequence ID" value="KAH3697759.1"/>
    <property type="molecule type" value="Genomic_DNA"/>
</dbReference>
<sequence length="183" mass="21230">MHRTPERQHRHSRSSLFKRLESAVNAPPQELTGMRTRDCQGQRSSEGCHLPRETHFRAFLTPGKRGHNPHDSDPYIREGIQVKDKVCNGADAGYLAVPAIIYKLFFWYSRLGEPADDNLLPNRQWRDHGDAEALYFRRAHHAVTDCNRYGGALQENQESERLPRKQRTCPKVFPGRCSNDRYF</sequence>
<name>A0A9D3YGK4_DREPO</name>
<keyword evidence="3" id="KW-1185">Reference proteome</keyword>
<protein>
    <submittedName>
        <fullName evidence="2">Uncharacterized protein</fullName>
    </submittedName>
</protein>